<feature type="domain" description="Ubiquitin-like" evidence="1">
    <location>
        <begin position="11"/>
        <end position="87"/>
    </location>
</feature>
<dbReference type="InterPro" id="IPR000626">
    <property type="entry name" value="Ubiquitin-like_dom"/>
</dbReference>
<dbReference type="STRING" id="1051891.A0A0C3QIY2"/>
<dbReference type="Proteomes" id="UP000054248">
    <property type="component" value="Unassembled WGS sequence"/>
</dbReference>
<dbReference type="SUPFAM" id="SSF54236">
    <property type="entry name" value="Ubiquitin-like"/>
    <property type="match status" value="1"/>
</dbReference>
<protein>
    <recommendedName>
        <fullName evidence="1">Ubiquitin-like domain-containing protein</fullName>
    </recommendedName>
</protein>
<accession>A0A0C3QIY2</accession>
<dbReference type="PROSITE" id="PS50053">
    <property type="entry name" value="UBIQUITIN_2"/>
    <property type="match status" value="1"/>
</dbReference>
<proteinExistence type="predicted"/>
<reference evidence="2 3" key="1">
    <citation type="submission" date="2014-04" db="EMBL/GenBank/DDBJ databases">
        <authorList>
            <consortium name="DOE Joint Genome Institute"/>
            <person name="Kuo A."/>
            <person name="Girlanda M."/>
            <person name="Perotto S."/>
            <person name="Kohler A."/>
            <person name="Nagy L.G."/>
            <person name="Floudas D."/>
            <person name="Copeland A."/>
            <person name="Barry K.W."/>
            <person name="Cichocki N."/>
            <person name="Veneault-Fourrey C."/>
            <person name="LaButti K."/>
            <person name="Lindquist E.A."/>
            <person name="Lipzen A."/>
            <person name="Lundell T."/>
            <person name="Morin E."/>
            <person name="Murat C."/>
            <person name="Sun H."/>
            <person name="Tunlid A."/>
            <person name="Henrissat B."/>
            <person name="Grigoriev I.V."/>
            <person name="Hibbett D.S."/>
            <person name="Martin F."/>
            <person name="Nordberg H.P."/>
            <person name="Cantor M.N."/>
            <person name="Hua S.X."/>
        </authorList>
    </citation>
    <scope>NUCLEOTIDE SEQUENCE [LARGE SCALE GENOMIC DNA]</scope>
    <source>
        <strain evidence="2 3">MUT 4182</strain>
    </source>
</reference>
<dbReference type="CDD" id="cd17039">
    <property type="entry name" value="Ubl_ubiquitin_like"/>
    <property type="match status" value="1"/>
</dbReference>
<dbReference type="SMART" id="SM00213">
    <property type="entry name" value="UBQ"/>
    <property type="match status" value="1"/>
</dbReference>
<dbReference type="AlphaFoldDB" id="A0A0C3QIY2"/>
<dbReference type="OrthoDB" id="428577at2759"/>
<gene>
    <name evidence="2" type="ORF">M407DRAFT_18935</name>
</gene>
<dbReference type="EMBL" id="KN822957">
    <property type="protein sequence ID" value="KIO32125.1"/>
    <property type="molecule type" value="Genomic_DNA"/>
</dbReference>
<name>A0A0C3QIY2_9AGAM</name>
<organism evidence="2 3">
    <name type="scientific">Tulasnella calospora MUT 4182</name>
    <dbReference type="NCBI Taxonomy" id="1051891"/>
    <lineage>
        <taxon>Eukaryota</taxon>
        <taxon>Fungi</taxon>
        <taxon>Dikarya</taxon>
        <taxon>Basidiomycota</taxon>
        <taxon>Agaricomycotina</taxon>
        <taxon>Agaricomycetes</taxon>
        <taxon>Cantharellales</taxon>
        <taxon>Tulasnellaceae</taxon>
        <taxon>Tulasnella</taxon>
    </lineage>
</organism>
<reference evidence="3" key="2">
    <citation type="submission" date="2015-01" db="EMBL/GenBank/DDBJ databases">
        <title>Evolutionary Origins and Diversification of the Mycorrhizal Mutualists.</title>
        <authorList>
            <consortium name="DOE Joint Genome Institute"/>
            <consortium name="Mycorrhizal Genomics Consortium"/>
            <person name="Kohler A."/>
            <person name="Kuo A."/>
            <person name="Nagy L.G."/>
            <person name="Floudas D."/>
            <person name="Copeland A."/>
            <person name="Barry K.W."/>
            <person name="Cichocki N."/>
            <person name="Veneault-Fourrey C."/>
            <person name="LaButti K."/>
            <person name="Lindquist E.A."/>
            <person name="Lipzen A."/>
            <person name="Lundell T."/>
            <person name="Morin E."/>
            <person name="Murat C."/>
            <person name="Riley R."/>
            <person name="Ohm R."/>
            <person name="Sun H."/>
            <person name="Tunlid A."/>
            <person name="Henrissat B."/>
            <person name="Grigoriev I.V."/>
            <person name="Hibbett D.S."/>
            <person name="Martin F."/>
        </authorList>
    </citation>
    <scope>NUCLEOTIDE SEQUENCE [LARGE SCALE GENOMIC DNA]</scope>
    <source>
        <strain evidence="3">MUT 4182</strain>
    </source>
</reference>
<evidence type="ECO:0000313" key="3">
    <source>
        <dbReference type="Proteomes" id="UP000054248"/>
    </source>
</evidence>
<dbReference type="InterPro" id="IPR029071">
    <property type="entry name" value="Ubiquitin-like_domsf"/>
</dbReference>
<evidence type="ECO:0000313" key="2">
    <source>
        <dbReference type="EMBL" id="KIO32125.1"/>
    </source>
</evidence>
<dbReference type="Pfam" id="PF00240">
    <property type="entry name" value="ubiquitin"/>
    <property type="match status" value="1"/>
</dbReference>
<dbReference type="HOGENOM" id="CLU_028134_0_0_1"/>
<keyword evidence="3" id="KW-1185">Reference proteome</keyword>
<sequence length="334" mass="36889">MANQAPPSGTFQITLQRFSTAAEVFDVSGNDTIAMLKDAIQARTGISRLTQRLVFSGKQLTEEDKTLSECEIGPGSVIQLLPALRKPVVYLYPPEPTQVSVKLSLIPEWRFSVLYPYAPVEDIKQSEGQRLGQRTEWNVLARPDGTMTVITGDHAGVDAAYLFWEAQIAEEAMEFPDSPPSSRPASPAINRELAFIPGKSICAPSDSVLIRAKDVPTYLDKALQALTLHAEARTSFITFWLPSLLRHQFVALKFIPQASFERAAPLDITPLPDAVTRIFMLFQGVKASEVSSWQSAVSRASESPEVWRQVVGVEDKEAEGNLFRVVEWGGMEVL</sequence>
<evidence type="ECO:0000259" key="1">
    <source>
        <dbReference type="PROSITE" id="PS50053"/>
    </source>
</evidence>
<dbReference type="Gene3D" id="3.10.20.90">
    <property type="entry name" value="Phosphatidylinositol 3-kinase Catalytic Subunit, Chain A, domain 1"/>
    <property type="match status" value="1"/>
</dbReference>